<comment type="subcellular location">
    <subcellularLocation>
        <location evidence="1">Host cell</location>
    </subcellularLocation>
    <subcellularLocation>
        <location evidence="2">Secreted</location>
    </subcellularLocation>
</comment>
<reference evidence="5 6" key="1">
    <citation type="submission" date="2018-09" db="EMBL/GenBank/DDBJ databases">
        <title>Genomic investigation of the strawberry pathogen Phytophthora fragariae indicates pathogenicity is determined by transcriptional variation in three key races.</title>
        <authorList>
            <person name="Adams T.M."/>
            <person name="Armitage A.D."/>
            <person name="Sobczyk M.K."/>
            <person name="Bates H.J."/>
            <person name="Dunwell J.M."/>
            <person name="Nellist C.F."/>
            <person name="Harrison R.J."/>
        </authorList>
    </citation>
    <scope>NUCLEOTIDE SEQUENCE [LARGE SCALE GENOMIC DNA]</scope>
    <source>
        <strain evidence="5 6">SCRP249</strain>
    </source>
</reference>
<dbReference type="InterPro" id="IPR052980">
    <property type="entry name" value="Crinkler_effector"/>
</dbReference>
<dbReference type="AlphaFoldDB" id="A0A6A3PI24"/>
<feature type="domain" description="Crinkler effector protein N-terminal" evidence="4">
    <location>
        <begin position="20"/>
        <end position="128"/>
    </location>
</feature>
<evidence type="ECO:0000313" key="6">
    <source>
        <dbReference type="Proteomes" id="UP000429607"/>
    </source>
</evidence>
<protein>
    <recommendedName>
        <fullName evidence="4">Crinkler effector protein N-terminal domain-containing protein</fullName>
    </recommendedName>
</protein>
<proteinExistence type="predicted"/>
<dbReference type="Pfam" id="PF20147">
    <property type="entry name" value="Crinkler"/>
    <property type="match status" value="1"/>
</dbReference>
<evidence type="ECO:0000256" key="3">
    <source>
        <dbReference type="ARBA" id="ARBA00022525"/>
    </source>
</evidence>
<evidence type="ECO:0000256" key="1">
    <source>
        <dbReference type="ARBA" id="ARBA00004340"/>
    </source>
</evidence>
<dbReference type="PANTHER" id="PTHR33129:SF3">
    <property type="entry name" value="HOT SPOT (RHS) PROTEIN, PUTATIVE-RELATED"/>
    <property type="match status" value="1"/>
</dbReference>
<evidence type="ECO:0000256" key="2">
    <source>
        <dbReference type="ARBA" id="ARBA00004613"/>
    </source>
</evidence>
<organism evidence="5 6">
    <name type="scientific">Phytophthora rubi</name>
    <dbReference type="NCBI Taxonomy" id="129364"/>
    <lineage>
        <taxon>Eukaryota</taxon>
        <taxon>Sar</taxon>
        <taxon>Stramenopiles</taxon>
        <taxon>Oomycota</taxon>
        <taxon>Peronosporomycetes</taxon>
        <taxon>Peronosporales</taxon>
        <taxon>Peronosporaceae</taxon>
        <taxon>Phytophthora</taxon>
    </lineage>
</organism>
<dbReference type="GO" id="GO:0005576">
    <property type="term" value="C:extracellular region"/>
    <property type="evidence" value="ECO:0007669"/>
    <property type="project" value="UniProtKB-SubCell"/>
</dbReference>
<dbReference type="PANTHER" id="PTHR33129">
    <property type="entry name" value="PROTEIN KINASE DOMAIN-CONTAINING PROTEIN-RELATED"/>
    <property type="match status" value="1"/>
</dbReference>
<dbReference type="EMBL" id="QXFV01000019">
    <property type="protein sequence ID" value="KAE9052208.1"/>
    <property type="molecule type" value="Genomic_DNA"/>
</dbReference>
<comment type="caution">
    <text evidence="5">The sequence shown here is derived from an EMBL/GenBank/DDBJ whole genome shotgun (WGS) entry which is preliminary data.</text>
</comment>
<dbReference type="InterPro" id="IPR045379">
    <property type="entry name" value="Crinkler_N"/>
</dbReference>
<evidence type="ECO:0000259" key="4">
    <source>
        <dbReference type="Pfam" id="PF20147"/>
    </source>
</evidence>
<sequence length="613" mass="70674">MLGPSFIQLEICWQGGKMKIAGVLVGVKRGGFVVDVEEIKTVRELKQAIKKKKWDTVWDEAERLRLFVAKKSDGLWLSEEDPDVAEILNGMIPEQVEDMLEQQIEDSNAIVGAVFGNAPTEQTIHVLAKAAPKKVLAGSYIRCQRDFFKHLSSIDEVDGRLRFQFEMPLTRARELYVRSSYKEIADQALKKRNPSRRKYVLVTGTAGNGKSVFLYYVLWRLMKDMKRVLILTRQPPLYFDGTWVWEYRDLPSSFDPFWSPDLWCLVDSADPTRIAGFPIDGCSIVLVSAPAASPQRDYIHRFRKLAPTPDLLYMPVWTKEELMEIAPLFPKAKDVWEHRFECLGGIPRFVFQDIFTDPYQLLLEACYGCLIDDCISPVYVGSDRNTYAKQKLIHLKTEAPYKKAESYYASVLALKLVARVMWQRDSTRMKSFVEAIHYLQRGMREIVDGPEKIYRSLCMYAFEPYALYMLQCGGTFKYRRLFSGNKRPLPDNEEDENSISVGFIREMVESMDDGLNEYQLYEPKRPNCAPLDAWVPGFGGFRFVLDSADDIKPGTAEALKRLGPDGNCLYFLLPPIRYKTFTKRTPHTIEQFAICIPWHAHEEEYEEEDQDSD</sequence>
<evidence type="ECO:0000313" key="5">
    <source>
        <dbReference type="EMBL" id="KAE9052208.1"/>
    </source>
</evidence>
<name>A0A6A3PI24_9STRA</name>
<dbReference type="Proteomes" id="UP000429607">
    <property type="component" value="Unassembled WGS sequence"/>
</dbReference>
<dbReference type="GO" id="GO:0043657">
    <property type="term" value="C:host cell"/>
    <property type="evidence" value="ECO:0007669"/>
    <property type="project" value="UniProtKB-SubCell"/>
</dbReference>
<gene>
    <name evidence="5" type="ORF">PR001_g728</name>
</gene>
<accession>A0A6A3PI24</accession>
<keyword evidence="3" id="KW-0964">Secreted</keyword>